<dbReference type="SUPFAM" id="SSF52540">
    <property type="entry name" value="P-loop containing nucleoside triphosphate hydrolases"/>
    <property type="match status" value="1"/>
</dbReference>
<evidence type="ECO:0000256" key="3">
    <source>
        <dbReference type="ARBA" id="ARBA00022741"/>
    </source>
</evidence>
<proteinExistence type="inferred from homology"/>
<dbReference type="SMART" id="SM00487">
    <property type="entry name" value="DEXDc"/>
    <property type="match status" value="1"/>
</dbReference>
<evidence type="ECO:0000256" key="6">
    <source>
        <dbReference type="ARBA" id="ARBA00022840"/>
    </source>
</evidence>
<dbReference type="PROSITE" id="PS00039">
    <property type="entry name" value="DEAD_ATP_HELICASE"/>
    <property type="match status" value="1"/>
</dbReference>
<dbReference type="OrthoDB" id="9805696at2"/>
<dbReference type="Pfam" id="PF03880">
    <property type="entry name" value="DbpA"/>
    <property type="match status" value="1"/>
</dbReference>
<dbReference type="EC" id="3.6.4.13" evidence="1"/>
<feature type="region of interest" description="Disordered" evidence="10">
    <location>
        <begin position="461"/>
        <end position="501"/>
    </location>
</feature>
<dbReference type="CDD" id="cd18787">
    <property type="entry name" value="SF2_C_DEAD"/>
    <property type="match status" value="1"/>
</dbReference>
<evidence type="ECO:0000256" key="1">
    <source>
        <dbReference type="ARBA" id="ARBA00012552"/>
    </source>
</evidence>
<evidence type="ECO:0000256" key="4">
    <source>
        <dbReference type="ARBA" id="ARBA00022801"/>
    </source>
</evidence>
<feature type="region of interest" description="Disordered" evidence="10">
    <location>
        <begin position="565"/>
        <end position="618"/>
    </location>
</feature>
<keyword evidence="3 9" id="KW-0547">Nucleotide-binding</keyword>
<dbReference type="Pfam" id="PF25399">
    <property type="entry name" value="DeaD_dimer"/>
    <property type="match status" value="1"/>
</dbReference>
<dbReference type="PROSITE" id="PS51192">
    <property type="entry name" value="HELICASE_ATP_BIND_1"/>
    <property type="match status" value="1"/>
</dbReference>
<dbReference type="SMART" id="SM00490">
    <property type="entry name" value="HELICc"/>
    <property type="match status" value="1"/>
</dbReference>
<dbReference type="InterPro" id="IPR057325">
    <property type="entry name" value="DeaD_dimer"/>
</dbReference>
<dbReference type="InterPro" id="IPR000629">
    <property type="entry name" value="RNA-helicase_DEAD-box_CS"/>
</dbReference>
<evidence type="ECO:0000259" key="13">
    <source>
        <dbReference type="PROSITE" id="PS51195"/>
    </source>
</evidence>
<keyword evidence="4 9" id="KW-0378">Hydrolase</keyword>
<dbReference type="InterPro" id="IPR014001">
    <property type="entry name" value="Helicase_ATP-bd"/>
</dbReference>
<keyword evidence="7" id="KW-0346">Stress response</keyword>
<evidence type="ECO:0000256" key="5">
    <source>
        <dbReference type="ARBA" id="ARBA00022806"/>
    </source>
</evidence>
<feature type="short sequence motif" description="Q motif" evidence="8">
    <location>
        <begin position="35"/>
        <end position="63"/>
    </location>
</feature>
<evidence type="ECO:0000256" key="7">
    <source>
        <dbReference type="ARBA" id="ARBA00023016"/>
    </source>
</evidence>
<dbReference type="Gene3D" id="3.30.70.330">
    <property type="match status" value="1"/>
</dbReference>
<evidence type="ECO:0000256" key="8">
    <source>
        <dbReference type="PROSITE-ProRule" id="PRU00552"/>
    </source>
</evidence>
<dbReference type="InterPro" id="IPR050547">
    <property type="entry name" value="DEAD_box_RNA_helicases"/>
</dbReference>
<evidence type="ECO:0000259" key="12">
    <source>
        <dbReference type="PROSITE" id="PS51194"/>
    </source>
</evidence>
<feature type="domain" description="DEAD-box RNA helicase Q" evidence="13">
    <location>
        <begin position="35"/>
        <end position="63"/>
    </location>
</feature>
<dbReference type="PROSITE" id="PS51194">
    <property type="entry name" value="HELICASE_CTER"/>
    <property type="match status" value="1"/>
</dbReference>
<dbReference type="PANTHER" id="PTHR47963">
    <property type="entry name" value="DEAD-BOX ATP-DEPENDENT RNA HELICASE 47, MITOCHONDRIAL"/>
    <property type="match status" value="1"/>
</dbReference>
<dbReference type="PROSITE" id="PS51195">
    <property type="entry name" value="Q_MOTIF"/>
    <property type="match status" value="1"/>
</dbReference>
<dbReference type="GO" id="GO:0009409">
    <property type="term" value="P:response to cold"/>
    <property type="evidence" value="ECO:0007669"/>
    <property type="project" value="TreeGrafter"/>
</dbReference>
<evidence type="ECO:0000256" key="9">
    <source>
        <dbReference type="RuleBase" id="RU000492"/>
    </source>
</evidence>
<gene>
    <name evidence="14" type="ORF">SAMN04488554_1418</name>
</gene>
<protein>
    <recommendedName>
        <fullName evidence="1">RNA helicase</fullName>
        <ecNumber evidence="1">3.6.4.13</ecNumber>
    </recommendedName>
</protein>
<dbReference type="PANTHER" id="PTHR47963:SF8">
    <property type="entry name" value="ATP-DEPENDENT RNA HELICASE DEAD"/>
    <property type="match status" value="1"/>
</dbReference>
<evidence type="ECO:0000256" key="10">
    <source>
        <dbReference type="SAM" id="MobiDB-lite"/>
    </source>
</evidence>
<feature type="domain" description="Helicase ATP-binding" evidence="11">
    <location>
        <begin position="66"/>
        <end position="236"/>
    </location>
</feature>
<evidence type="ECO:0000256" key="2">
    <source>
        <dbReference type="ARBA" id="ARBA00022490"/>
    </source>
</evidence>
<organism evidence="14 15">
    <name type="scientific">Ruania alba</name>
    <dbReference type="NCBI Taxonomy" id="648782"/>
    <lineage>
        <taxon>Bacteria</taxon>
        <taxon>Bacillati</taxon>
        <taxon>Actinomycetota</taxon>
        <taxon>Actinomycetes</taxon>
        <taxon>Micrococcales</taxon>
        <taxon>Ruaniaceae</taxon>
        <taxon>Ruania</taxon>
    </lineage>
</organism>
<dbReference type="GO" id="GO:0016787">
    <property type="term" value="F:hydrolase activity"/>
    <property type="evidence" value="ECO:0007669"/>
    <property type="project" value="UniProtKB-KW"/>
</dbReference>
<dbReference type="Gene3D" id="3.40.50.300">
    <property type="entry name" value="P-loop containing nucleotide triphosphate hydrolases"/>
    <property type="match status" value="2"/>
</dbReference>
<dbReference type="InterPro" id="IPR027417">
    <property type="entry name" value="P-loop_NTPase"/>
</dbReference>
<keyword evidence="2" id="KW-0963">Cytoplasm</keyword>
<dbReference type="InterPro" id="IPR001650">
    <property type="entry name" value="Helicase_C-like"/>
</dbReference>
<accession>A0A1H5FQM6</accession>
<reference evidence="15" key="1">
    <citation type="submission" date="2016-10" db="EMBL/GenBank/DDBJ databases">
        <authorList>
            <person name="Varghese N."/>
            <person name="Submissions S."/>
        </authorList>
    </citation>
    <scope>NUCLEOTIDE SEQUENCE [LARGE SCALE GENOMIC DNA]</scope>
    <source>
        <strain evidence="15">DSM 21368</strain>
    </source>
</reference>
<dbReference type="Proteomes" id="UP000199220">
    <property type="component" value="Unassembled WGS sequence"/>
</dbReference>
<dbReference type="GO" id="GO:0003724">
    <property type="term" value="F:RNA helicase activity"/>
    <property type="evidence" value="ECO:0007669"/>
    <property type="project" value="UniProtKB-EC"/>
</dbReference>
<dbReference type="GO" id="GO:0033592">
    <property type="term" value="F:RNA strand annealing activity"/>
    <property type="evidence" value="ECO:0007669"/>
    <property type="project" value="TreeGrafter"/>
</dbReference>
<dbReference type="GO" id="GO:0005524">
    <property type="term" value="F:ATP binding"/>
    <property type="evidence" value="ECO:0007669"/>
    <property type="project" value="UniProtKB-KW"/>
</dbReference>
<dbReference type="InterPro" id="IPR011545">
    <property type="entry name" value="DEAD/DEAH_box_helicase_dom"/>
</dbReference>
<dbReference type="AlphaFoldDB" id="A0A1H5FQM6"/>
<keyword evidence="15" id="KW-1185">Reference proteome</keyword>
<keyword evidence="5 9" id="KW-0347">Helicase</keyword>
<dbReference type="GO" id="GO:0005829">
    <property type="term" value="C:cytosol"/>
    <property type="evidence" value="ECO:0007669"/>
    <property type="project" value="TreeGrafter"/>
</dbReference>
<feature type="compositionally biased region" description="Basic and acidic residues" evidence="10">
    <location>
        <begin position="594"/>
        <end position="607"/>
    </location>
</feature>
<feature type="domain" description="Helicase C-terminal" evidence="12">
    <location>
        <begin position="263"/>
        <end position="408"/>
    </location>
</feature>
<dbReference type="Pfam" id="PF00271">
    <property type="entry name" value="Helicase_C"/>
    <property type="match status" value="1"/>
</dbReference>
<dbReference type="InterPro" id="IPR005580">
    <property type="entry name" value="DbpA/CsdA_RNA-bd_dom"/>
</dbReference>
<evidence type="ECO:0000259" key="11">
    <source>
        <dbReference type="PROSITE" id="PS51192"/>
    </source>
</evidence>
<evidence type="ECO:0000313" key="15">
    <source>
        <dbReference type="Proteomes" id="UP000199220"/>
    </source>
</evidence>
<evidence type="ECO:0000313" key="14">
    <source>
        <dbReference type="EMBL" id="SEE05770.1"/>
    </source>
</evidence>
<dbReference type="InterPro" id="IPR012677">
    <property type="entry name" value="Nucleotide-bd_a/b_plait_sf"/>
</dbReference>
<dbReference type="EMBL" id="FNTX01000001">
    <property type="protein sequence ID" value="SEE05770.1"/>
    <property type="molecule type" value="Genomic_DNA"/>
</dbReference>
<dbReference type="GO" id="GO:0005840">
    <property type="term" value="C:ribosome"/>
    <property type="evidence" value="ECO:0007669"/>
    <property type="project" value="TreeGrafter"/>
</dbReference>
<dbReference type="CDD" id="cd00268">
    <property type="entry name" value="DEADc"/>
    <property type="match status" value="1"/>
</dbReference>
<dbReference type="STRING" id="648782.SAMN04488554_1418"/>
<dbReference type="Pfam" id="PF00270">
    <property type="entry name" value="DEAD"/>
    <property type="match status" value="1"/>
</dbReference>
<keyword evidence="6 9" id="KW-0067">ATP-binding</keyword>
<dbReference type="InterPro" id="IPR014014">
    <property type="entry name" value="RNA_helicase_DEAD_Q_motif"/>
</dbReference>
<name>A0A1H5FQM6_9MICO</name>
<dbReference type="InterPro" id="IPR044742">
    <property type="entry name" value="DEAD/DEAH_RhlB"/>
</dbReference>
<sequence length="618" mass="65164">MAHGVRAEAEQDRPVRGLRIEYPPKDCHVCCPTPSSFNDLGLPESSLAAIAALGFTTPTDIQTATIPALLEGRDLVGVAQTGTGKTAAFALPMLSRVDADQARVQGLVLTPTRELAIQVADAIASFAGGSGLTVLPIYGGAPYGPQLRGLSRGAQIVVGTPGRVIDMLEKNALDLGGVRSLVLDEADEMLRMGFAEDVDRILSSAADDRQTALFSATMPSAIRSVARRHMSNPVEVATSRPSSTTDTITQTYAVVPFRHKVGALSRVLATTDAEAAVVFVRTRQAAEEVGAALQERGVSAATISGDVAQKERERIVERLRSGSVQVLVATDVAARGLDVEKIGLVVNFDVPREAEAYVHRIGRTGRAGRSGQALTFFTPKERSRLTAIERLTRTSLTEATIPTPAEVSAHKARRVLDSLGERIAAGRLGMYREHLAAHLGPDGDPLETAAALLALAVGDGGPRSAEELEPAPQQRFDRESSPANGPRGGAGRGRRGPNGTVYRVAVGHSHGVRPQDIVGAITGEGGLRGSDLGKIDIFSRFSLVEIGAELSSDASRKISVARVAGQPLRIRPDTGPKHHSKAGGPSSSHAPGRGRRDSRFGSRDTGRKPHHTATGNRS</sequence>
<comment type="similarity">
    <text evidence="9">Belongs to the DEAD box helicase family.</text>
</comment>